<evidence type="ECO:0000313" key="5">
    <source>
        <dbReference type="Proteomes" id="UP000261540"/>
    </source>
</evidence>
<dbReference type="PANTHER" id="PTHR46645:SF1">
    <property type="entry name" value="GRAM DOMAIN-CONTAINING PROTEIN"/>
    <property type="match status" value="1"/>
</dbReference>
<sequence length="370" mass="41956">MLENKRERLKTFLRKIDEKAIFRIKHFMRESYTVEGGGESGGLPVKEKKWKSKRKLELKKAFSLDETQLETQQNKNLTKQVPLRSQTFDSNGSLEKSEGSVTRSGFLKHNKTFHKLFPHIPETEDLMHAFVCALQKEVPYHGRLYVSENHVCFYSSVLLKETKVVIPVSSIHTLKKQNTALLVPNALSIRTNEGEKFSFMSLRNREICFKLLQSVCPQVEDLSTSSSLEKSFDRGKIDLLTASSQSSFEDSFDQVDSSALLESSLPSSTQAVPYEKSSTETENTNMDKDDSTQDLTGGYWVWTVTERVQSLLALRDSNSLSTLLFIYLILVLLLLLSSGYLGLRIVYLEKQLTSLGTLSEFSLQSGYNDT</sequence>
<feature type="region of interest" description="Disordered" evidence="1">
    <location>
        <begin position="263"/>
        <end position="290"/>
    </location>
</feature>
<keyword evidence="2" id="KW-0472">Membrane</keyword>
<reference evidence="4" key="2">
    <citation type="submission" date="2025-09" db="UniProtKB">
        <authorList>
            <consortium name="Ensembl"/>
        </authorList>
    </citation>
    <scope>IDENTIFICATION</scope>
</reference>
<feature type="transmembrane region" description="Helical" evidence="2">
    <location>
        <begin position="324"/>
        <end position="343"/>
    </location>
</feature>
<feature type="domain" description="GRAM" evidence="3">
    <location>
        <begin position="111"/>
        <end position="178"/>
    </location>
</feature>
<keyword evidence="2" id="KW-0812">Transmembrane</keyword>
<dbReference type="InterPro" id="IPR052633">
    <property type="entry name" value="GRAM_domain_protein_2B"/>
</dbReference>
<keyword evidence="2" id="KW-1133">Transmembrane helix</keyword>
<dbReference type="Gene3D" id="2.30.29.30">
    <property type="entry name" value="Pleckstrin-homology domain (PH domain)/Phosphotyrosine-binding domain (PTB)"/>
    <property type="match status" value="1"/>
</dbReference>
<dbReference type="RefSeq" id="XP_023699725.1">
    <property type="nucleotide sequence ID" value="XM_023843957.2"/>
</dbReference>
<dbReference type="Ensembl" id="ENSPKIT00000014108.1">
    <property type="protein sequence ID" value="ENSPKIP00000033222.1"/>
    <property type="gene ID" value="ENSPKIG00000013010.1"/>
</dbReference>
<evidence type="ECO:0000256" key="2">
    <source>
        <dbReference type="SAM" id="Phobius"/>
    </source>
</evidence>
<evidence type="ECO:0000313" key="4">
    <source>
        <dbReference type="Ensembl" id="ENSPKIP00000033222.1"/>
    </source>
</evidence>
<dbReference type="KEGG" id="pki:111860343"/>
<dbReference type="CDD" id="cd13220">
    <property type="entry name" value="PH-GRAM_GRAMDC"/>
    <property type="match status" value="1"/>
</dbReference>
<dbReference type="STRING" id="1676925.ENSPKIP00000033222"/>
<keyword evidence="5" id="KW-1185">Reference proteome</keyword>
<evidence type="ECO:0000259" key="3">
    <source>
        <dbReference type="SMART" id="SM00568"/>
    </source>
</evidence>
<dbReference type="InterPro" id="IPR011993">
    <property type="entry name" value="PH-like_dom_sf"/>
</dbReference>
<name>A0A3B3SRA4_9TELE</name>
<dbReference type="GeneID" id="111860343"/>
<proteinExistence type="predicted"/>
<dbReference type="InterPro" id="IPR004182">
    <property type="entry name" value="GRAM"/>
</dbReference>
<organism evidence="4 5">
    <name type="scientific">Paramormyrops kingsleyae</name>
    <dbReference type="NCBI Taxonomy" id="1676925"/>
    <lineage>
        <taxon>Eukaryota</taxon>
        <taxon>Metazoa</taxon>
        <taxon>Chordata</taxon>
        <taxon>Craniata</taxon>
        <taxon>Vertebrata</taxon>
        <taxon>Euteleostomi</taxon>
        <taxon>Actinopterygii</taxon>
        <taxon>Neopterygii</taxon>
        <taxon>Teleostei</taxon>
        <taxon>Osteoglossocephala</taxon>
        <taxon>Osteoglossomorpha</taxon>
        <taxon>Osteoglossiformes</taxon>
        <taxon>Mormyridae</taxon>
        <taxon>Paramormyrops</taxon>
    </lineage>
</organism>
<dbReference type="Proteomes" id="UP000261540">
    <property type="component" value="Unplaced"/>
</dbReference>
<dbReference type="AlphaFoldDB" id="A0A3B3SRA4"/>
<reference evidence="4" key="1">
    <citation type="submission" date="2025-08" db="UniProtKB">
        <authorList>
            <consortium name="Ensembl"/>
        </authorList>
    </citation>
    <scope>IDENTIFICATION</scope>
</reference>
<dbReference type="PANTHER" id="PTHR46645">
    <property type="entry name" value="GRAM DOMAIN-CONTAINING PROTEIN 2B-RELATED"/>
    <property type="match status" value="1"/>
</dbReference>
<accession>A0A3B3SRA4</accession>
<protein>
    <submittedName>
        <fullName evidence="4">Si:zfos-943e10.1</fullName>
    </submittedName>
</protein>
<dbReference type="Pfam" id="PF02893">
    <property type="entry name" value="GRAM"/>
    <property type="match status" value="1"/>
</dbReference>
<evidence type="ECO:0000256" key="1">
    <source>
        <dbReference type="SAM" id="MobiDB-lite"/>
    </source>
</evidence>
<dbReference type="OrthoDB" id="2162691at2759"/>
<dbReference type="SMART" id="SM00568">
    <property type="entry name" value="GRAM"/>
    <property type="match status" value="1"/>
</dbReference>
<dbReference type="GeneTree" id="ENSGT00940000165115"/>